<dbReference type="Pfam" id="PF20028">
    <property type="entry name" value="VMAP-C"/>
    <property type="match status" value="1"/>
</dbReference>
<dbReference type="RefSeq" id="WP_344888511.1">
    <property type="nucleotide sequence ID" value="NZ_BAABAS010000003.1"/>
</dbReference>
<dbReference type="Pfam" id="PF13365">
    <property type="entry name" value="Trypsin_2"/>
    <property type="match status" value="1"/>
</dbReference>
<evidence type="ECO:0000259" key="2">
    <source>
        <dbReference type="Pfam" id="PF20028"/>
    </source>
</evidence>
<organism evidence="3 4">
    <name type="scientific">Actinomadura meridiana</name>
    <dbReference type="NCBI Taxonomy" id="559626"/>
    <lineage>
        <taxon>Bacteria</taxon>
        <taxon>Bacillati</taxon>
        <taxon>Actinomycetota</taxon>
        <taxon>Actinomycetes</taxon>
        <taxon>Streptosporangiales</taxon>
        <taxon>Thermomonosporaceae</taxon>
        <taxon>Actinomadura</taxon>
    </lineage>
</organism>
<evidence type="ECO:0000313" key="3">
    <source>
        <dbReference type="EMBL" id="GAA4224363.1"/>
    </source>
</evidence>
<dbReference type="Gene3D" id="2.40.10.120">
    <property type="match status" value="1"/>
</dbReference>
<dbReference type="SUPFAM" id="SSF50494">
    <property type="entry name" value="Trypsin-like serine proteases"/>
    <property type="match status" value="1"/>
</dbReference>
<sequence length="559" mass="63038">MDGWQWRAWVGPPEGGKLGAAFLVTPTRLLTCAHTVQGLDEARIGFPGLSEGLPARVVRCGDWRREGDMGDIAVLELREPVPYAPARLAAPDELHEYSSRGRTFGVCGFPRRFDENERHATVTTSPSRVMRQEWLEIRTARGEWLEEGYSGSAVYDTATGEVIGMVTNAELRDGDRAELGWMLPLTNIRKYWEELDDLLPLRWASAEARRELRELLDGVRFTEPIGADLERAVGRPVSAGFRSVWASVRYVAEGLAEERLVRYLATLGRHLPEERRQRLAGWSARRMPAAAPGTSGTSGPAPASVIVRLERVTFDNAFDVTVHTWIDGAEGPSRPTMRVPERRVRTVVEEGVSAMVSTLYARDWMIEFAVPESWLGKPFEQWYLDARNKIRMRQRPVVVRDVDRLRPDSIRRDQAHHRWRLLNARGRSEPRPIPCDEPRRGSEFQDWLEAHVDFCVLVYGSRPVKSRLTAALNNGIPVMLWARTPCEGPSHDDCRGHHVLDALTAAVDETHPGDLPRVALALRKEALLAPKDKPHCGRDLTLLWDDPSRLPDPPLAMEV</sequence>
<reference evidence="4" key="1">
    <citation type="journal article" date="2019" name="Int. J. Syst. Evol. Microbiol.">
        <title>The Global Catalogue of Microorganisms (GCM) 10K type strain sequencing project: providing services to taxonomists for standard genome sequencing and annotation.</title>
        <authorList>
            <consortium name="The Broad Institute Genomics Platform"/>
            <consortium name="The Broad Institute Genome Sequencing Center for Infectious Disease"/>
            <person name="Wu L."/>
            <person name="Ma J."/>
        </authorList>
    </citation>
    <scope>NUCLEOTIDE SEQUENCE [LARGE SCALE GENOMIC DNA]</scope>
    <source>
        <strain evidence="4">JCM 17440</strain>
    </source>
</reference>
<accession>A0ABP8BSA5</accession>
<keyword evidence="4" id="KW-1185">Reference proteome</keyword>
<name>A0ABP8BSA5_9ACTN</name>
<gene>
    <name evidence="3" type="ORF">GCM10022254_03630</name>
</gene>
<feature type="domain" description="vWA-MoxR associated protein C-terminal" evidence="2">
    <location>
        <begin position="320"/>
        <end position="547"/>
    </location>
</feature>
<protein>
    <submittedName>
        <fullName evidence="3">Trypsin-like peptidase domain-containing protein</fullName>
    </submittedName>
</protein>
<dbReference type="InterPro" id="IPR045450">
    <property type="entry name" value="VMAP_C"/>
</dbReference>
<dbReference type="InterPro" id="IPR045453">
    <property type="entry name" value="VMAP-M8"/>
</dbReference>
<evidence type="ECO:0000313" key="4">
    <source>
        <dbReference type="Proteomes" id="UP001501710"/>
    </source>
</evidence>
<dbReference type="Pfam" id="PF19969">
    <property type="entry name" value="VMAP-M8"/>
    <property type="match status" value="1"/>
</dbReference>
<feature type="domain" description="vWA-MoxR associated protein middle region 8" evidence="1">
    <location>
        <begin position="196"/>
        <end position="290"/>
    </location>
</feature>
<proteinExistence type="predicted"/>
<comment type="caution">
    <text evidence="3">The sequence shown here is derived from an EMBL/GenBank/DDBJ whole genome shotgun (WGS) entry which is preliminary data.</text>
</comment>
<dbReference type="EMBL" id="BAABAS010000003">
    <property type="protein sequence ID" value="GAA4224363.1"/>
    <property type="molecule type" value="Genomic_DNA"/>
</dbReference>
<dbReference type="InterPro" id="IPR009003">
    <property type="entry name" value="Peptidase_S1_PA"/>
</dbReference>
<dbReference type="Proteomes" id="UP001501710">
    <property type="component" value="Unassembled WGS sequence"/>
</dbReference>
<evidence type="ECO:0000259" key="1">
    <source>
        <dbReference type="Pfam" id="PF19969"/>
    </source>
</evidence>